<evidence type="ECO:0000256" key="1">
    <source>
        <dbReference type="SAM" id="SignalP"/>
    </source>
</evidence>
<dbReference type="Proteomes" id="UP000247727">
    <property type="component" value="Unassembled WGS sequence"/>
</dbReference>
<feature type="chain" id="PRO_5016348792" evidence="1">
    <location>
        <begin position="30"/>
        <end position="173"/>
    </location>
</feature>
<feature type="signal peptide" evidence="1">
    <location>
        <begin position="1"/>
        <end position="29"/>
    </location>
</feature>
<organism evidence="2 3">
    <name type="scientific">Rhodobacter viridis</name>
    <dbReference type="NCBI Taxonomy" id="1054202"/>
    <lineage>
        <taxon>Bacteria</taxon>
        <taxon>Pseudomonadati</taxon>
        <taxon>Pseudomonadota</taxon>
        <taxon>Alphaproteobacteria</taxon>
        <taxon>Rhodobacterales</taxon>
        <taxon>Rhodobacter group</taxon>
        <taxon>Rhodobacter</taxon>
    </lineage>
</organism>
<protein>
    <submittedName>
        <fullName evidence="2">Nitrous oxide reductase accessory protein NosL</fullName>
    </submittedName>
</protein>
<dbReference type="PANTHER" id="PTHR41247:SF1">
    <property type="entry name" value="HTH-TYPE TRANSCRIPTIONAL REPRESSOR YCNK"/>
    <property type="match status" value="1"/>
</dbReference>
<dbReference type="Pfam" id="PF05573">
    <property type="entry name" value="NosL"/>
    <property type="match status" value="1"/>
</dbReference>
<dbReference type="InterPro" id="IPR008719">
    <property type="entry name" value="N2O_reductase_NosL"/>
</dbReference>
<dbReference type="PROSITE" id="PS51318">
    <property type="entry name" value="TAT"/>
    <property type="match status" value="1"/>
</dbReference>
<dbReference type="Gene3D" id="3.30.70.2050">
    <property type="match status" value="1"/>
</dbReference>
<keyword evidence="1" id="KW-0732">Signal</keyword>
<accession>A0A318U6Q8</accession>
<gene>
    <name evidence="2" type="ORF">C8J30_10575</name>
</gene>
<name>A0A318U6Q8_9RHOB</name>
<keyword evidence="3" id="KW-1185">Reference proteome</keyword>
<sequence length="173" mass="18724">MYNISRRSALSLLAGVSALAFGMPQPARADAAPIDLPKPGPRDTCAVCGMFVARYPEWVTTLVFADGTAFYFDGPKDFFKFLEDVPHYAAGRSRDQIATMAVTDYYGVRQVAAQEALFVVGSDVLGPMGHEFVPLATEADAADFMKDHAGKHLFRFAEIPAGLPAKLDAGQFE</sequence>
<comment type="caution">
    <text evidence="2">The sequence shown here is derived from an EMBL/GenBank/DDBJ whole genome shotgun (WGS) entry which is preliminary data.</text>
</comment>
<dbReference type="InterPro" id="IPR006311">
    <property type="entry name" value="TAT_signal"/>
</dbReference>
<reference evidence="2 3" key="1">
    <citation type="submission" date="2018-06" db="EMBL/GenBank/DDBJ databases">
        <title>Genomic Encyclopedia of Type Strains, Phase III (KMG-III): the genomes of soil and plant-associated and newly described type strains.</title>
        <authorList>
            <person name="Whitman W."/>
        </authorList>
    </citation>
    <scope>NUCLEOTIDE SEQUENCE [LARGE SCALE GENOMIC DNA]</scope>
    <source>
        <strain evidence="2 3">JA737</strain>
    </source>
</reference>
<dbReference type="EMBL" id="QJTK01000005">
    <property type="protein sequence ID" value="PYF10266.1"/>
    <property type="molecule type" value="Genomic_DNA"/>
</dbReference>
<evidence type="ECO:0000313" key="2">
    <source>
        <dbReference type="EMBL" id="PYF10266.1"/>
    </source>
</evidence>
<dbReference type="SUPFAM" id="SSF160387">
    <property type="entry name" value="NosL/MerB-like"/>
    <property type="match status" value="1"/>
</dbReference>
<proteinExistence type="predicted"/>
<dbReference type="PANTHER" id="PTHR41247">
    <property type="entry name" value="HTH-TYPE TRANSCRIPTIONAL REPRESSOR YCNK"/>
    <property type="match status" value="1"/>
</dbReference>
<dbReference type="AlphaFoldDB" id="A0A318U6Q8"/>
<evidence type="ECO:0000313" key="3">
    <source>
        <dbReference type="Proteomes" id="UP000247727"/>
    </source>
</evidence>
<dbReference type="OrthoDB" id="7354657at2"/>
<dbReference type="RefSeq" id="WP_110805446.1">
    <property type="nucleotide sequence ID" value="NZ_QJTK01000005.1"/>
</dbReference>